<evidence type="ECO:0000313" key="1">
    <source>
        <dbReference type="EMBL" id="KUK75826.1"/>
    </source>
</evidence>
<organism evidence="1 2">
    <name type="scientific">Proteiniphilum acetatigenes</name>
    <dbReference type="NCBI Taxonomy" id="294710"/>
    <lineage>
        <taxon>Bacteria</taxon>
        <taxon>Pseudomonadati</taxon>
        <taxon>Bacteroidota</taxon>
        <taxon>Bacteroidia</taxon>
        <taxon>Bacteroidales</taxon>
        <taxon>Dysgonomonadaceae</taxon>
        <taxon>Proteiniphilum</taxon>
    </lineage>
</organism>
<dbReference type="AlphaFoldDB" id="A0A101HFA6"/>
<gene>
    <name evidence="1" type="ORF">XD92_1495</name>
</gene>
<name>A0A101HFA6_9BACT</name>
<comment type="caution">
    <text evidence="1">The sequence shown here is derived from an EMBL/GenBank/DDBJ whole genome shotgun (WGS) entry which is preliminary data.</text>
</comment>
<protein>
    <submittedName>
        <fullName evidence="1">Na+/H+-exchanging protein (Na+/H+ antiporter)</fullName>
    </submittedName>
</protein>
<reference evidence="2" key="1">
    <citation type="journal article" date="2015" name="MBio">
        <title>Genome-Resolved Metagenomic Analysis Reveals Roles for Candidate Phyla and Other Microbial Community Members in Biogeochemical Transformations in Oil Reservoirs.</title>
        <authorList>
            <person name="Hu P."/>
            <person name="Tom L."/>
            <person name="Singh A."/>
            <person name="Thomas B.C."/>
            <person name="Baker B.J."/>
            <person name="Piceno Y.M."/>
            <person name="Andersen G.L."/>
            <person name="Banfield J.F."/>
        </authorList>
    </citation>
    <scope>NUCLEOTIDE SEQUENCE [LARGE SCALE GENOMIC DNA]</scope>
</reference>
<sequence length="245" mass="29006">MLYFMDRREEDLSEEEVTVLQSKINTDFMPKREKEKITLRTFIRNEEDHMAEIEKMINELGCNLLVRGIRNEELSIRQVEHYSLLRRDPANSLPAILAQFPEEKSMILEELTAMMDNNRIPTALFVDNDMQQASRIFMPLLCQSDIHLFTYLYHLVQQEHTAIMVWDAIGIIKTEPKLQKLYQFIEKKSEGKLDLWNNDRKIDEAFIREQDLMMMGAEGWSRLTNTPLLWKEQLPSLLIIKDDNL</sequence>
<dbReference type="Proteomes" id="UP000053860">
    <property type="component" value="Unassembled WGS sequence"/>
</dbReference>
<evidence type="ECO:0000313" key="2">
    <source>
        <dbReference type="Proteomes" id="UP000053860"/>
    </source>
</evidence>
<dbReference type="EMBL" id="LGGN01000358">
    <property type="protein sequence ID" value="KUK75826.1"/>
    <property type="molecule type" value="Genomic_DNA"/>
</dbReference>
<accession>A0A101HFA6</accession>
<proteinExistence type="predicted"/>